<name>A0A6J5YKU2_9ZZZZ</name>
<sequence length="351" mass="38014">MTDQRLRNLRELILAEESMIITNLTNIRYLCGFTGSNATLVVSHDSAKLCTDSRYEIQANQETFGVDIAIDRDTFAFACSSITTDNVAIEAAHLSVAALAVVKNRATDRVRETTGLVEQLRVVKDETELGYIESACATSMTALKALLPTIRIGDTERDVAIRLERLLIDSGAEAVAFDSIVAFGSNSAIPHHQPTTRPLALTDLVKIDFGARVSGYHSDCTRTFSMGKPLGWQADIHALALQAQSTAREHLRVSVTLGEIDAIARAVVAEGGHGSAFTHGLGHGVGLAIHEEPFFKPGSADRIHNNTVITVEPGIYLAGQGGVRIEDTVVVTEHGYRNLTQFDYELLDLTT</sequence>
<gene>
    <name evidence="5" type="ORF">UFOPK3770_00183</name>
</gene>
<evidence type="ECO:0000256" key="2">
    <source>
        <dbReference type="ARBA" id="ARBA00022801"/>
    </source>
</evidence>
<evidence type="ECO:0000256" key="1">
    <source>
        <dbReference type="ARBA" id="ARBA00022723"/>
    </source>
</evidence>
<dbReference type="InterPro" id="IPR001714">
    <property type="entry name" value="Pept_M24_MAP"/>
</dbReference>
<dbReference type="InterPro" id="IPR000994">
    <property type="entry name" value="Pept_M24"/>
</dbReference>
<evidence type="ECO:0000259" key="3">
    <source>
        <dbReference type="Pfam" id="PF00557"/>
    </source>
</evidence>
<dbReference type="AlphaFoldDB" id="A0A6J5YKU2"/>
<keyword evidence="1" id="KW-0479">Metal-binding</keyword>
<dbReference type="PROSITE" id="PS00491">
    <property type="entry name" value="PROLINE_PEPTIDASE"/>
    <property type="match status" value="1"/>
</dbReference>
<organism evidence="5">
    <name type="scientific">freshwater metagenome</name>
    <dbReference type="NCBI Taxonomy" id="449393"/>
    <lineage>
        <taxon>unclassified sequences</taxon>
        <taxon>metagenomes</taxon>
        <taxon>ecological metagenomes</taxon>
    </lineage>
</organism>
<dbReference type="EMBL" id="CAESAJ010000009">
    <property type="protein sequence ID" value="CAB4331105.1"/>
    <property type="molecule type" value="Genomic_DNA"/>
</dbReference>
<dbReference type="SUPFAM" id="SSF53092">
    <property type="entry name" value="Creatinase/prolidase N-terminal domain"/>
    <property type="match status" value="1"/>
</dbReference>
<dbReference type="PANTHER" id="PTHR46112:SF8">
    <property type="entry name" value="CYTOPLASMIC PEPTIDASE PEPQ-RELATED"/>
    <property type="match status" value="1"/>
</dbReference>
<dbReference type="GO" id="GO:0046872">
    <property type="term" value="F:metal ion binding"/>
    <property type="evidence" value="ECO:0007669"/>
    <property type="project" value="UniProtKB-KW"/>
</dbReference>
<keyword evidence="2" id="KW-0378">Hydrolase</keyword>
<evidence type="ECO:0000259" key="4">
    <source>
        <dbReference type="Pfam" id="PF01321"/>
    </source>
</evidence>
<dbReference type="Pfam" id="PF01321">
    <property type="entry name" value="Creatinase_N"/>
    <property type="match status" value="1"/>
</dbReference>
<dbReference type="Pfam" id="PF00557">
    <property type="entry name" value="Peptidase_M24"/>
    <property type="match status" value="1"/>
</dbReference>
<dbReference type="InterPro" id="IPR001131">
    <property type="entry name" value="Peptidase_M24B_aminopep-P_CS"/>
</dbReference>
<dbReference type="PRINTS" id="PR00599">
    <property type="entry name" value="MAPEPTIDASE"/>
</dbReference>
<dbReference type="Gene3D" id="3.40.350.10">
    <property type="entry name" value="Creatinase/prolidase N-terminal domain"/>
    <property type="match status" value="1"/>
</dbReference>
<evidence type="ECO:0000313" key="5">
    <source>
        <dbReference type="EMBL" id="CAB4331105.1"/>
    </source>
</evidence>
<reference evidence="5" key="1">
    <citation type="submission" date="2020-05" db="EMBL/GenBank/DDBJ databases">
        <authorList>
            <person name="Chiriac C."/>
            <person name="Salcher M."/>
            <person name="Ghai R."/>
            <person name="Kavagutti S V."/>
        </authorList>
    </citation>
    <scope>NUCLEOTIDE SEQUENCE</scope>
</reference>
<feature type="domain" description="Creatinase N-terminal" evidence="4">
    <location>
        <begin position="7"/>
        <end position="123"/>
    </location>
</feature>
<dbReference type="InterPro" id="IPR029149">
    <property type="entry name" value="Creatin/AminoP/Spt16_N"/>
</dbReference>
<dbReference type="InterPro" id="IPR036005">
    <property type="entry name" value="Creatinase/aminopeptidase-like"/>
</dbReference>
<protein>
    <submittedName>
        <fullName evidence="5">Unannotated protein</fullName>
    </submittedName>
</protein>
<proteinExistence type="predicted"/>
<dbReference type="InterPro" id="IPR000587">
    <property type="entry name" value="Creatinase_N"/>
</dbReference>
<feature type="domain" description="Peptidase M24" evidence="3">
    <location>
        <begin position="132"/>
        <end position="333"/>
    </location>
</feature>
<dbReference type="InterPro" id="IPR050659">
    <property type="entry name" value="Peptidase_M24B"/>
</dbReference>
<dbReference type="SUPFAM" id="SSF55920">
    <property type="entry name" value="Creatinase/aminopeptidase"/>
    <property type="match status" value="1"/>
</dbReference>
<accession>A0A6J5YKU2</accession>
<dbReference type="Gene3D" id="3.90.230.10">
    <property type="entry name" value="Creatinase/methionine aminopeptidase superfamily"/>
    <property type="match status" value="1"/>
</dbReference>
<dbReference type="GO" id="GO:0016787">
    <property type="term" value="F:hydrolase activity"/>
    <property type="evidence" value="ECO:0007669"/>
    <property type="project" value="UniProtKB-KW"/>
</dbReference>
<dbReference type="PANTHER" id="PTHR46112">
    <property type="entry name" value="AMINOPEPTIDASE"/>
    <property type="match status" value="1"/>
</dbReference>